<evidence type="ECO:0000313" key="1">
    <source>
        <dbReference type="EMBL" id="EET84839.1"/>
    </source>
</evidence>
<dbReference type="InterPro" id="IPR012334">
    <property type="entry name" value="Pectin_lyas_fold"/>
</dbReference>
<organism evidence="1 2">
    <name type="scientific">Clostridium carboxidivorans P7</name>
    <dbReference type="NCBI Taxonomy" id="536227"/>
    <lineage>
        <taxon>Bacteria</taxon>
        <taxon>Bacillati</taxon>
        <taxon>Bacillota</taxon>
        <taxon>Clostridia</taxon>
        <taxon>Eubacteriales</taxon>
        <taxon>Clostridiaceae</taxon>
        <taxon>Clostridium</taxon>
    </lineage>
</organism>
<dbReference type="SUPFAM" id="SSF51126">
    <property type="entry name" value="Pectin lyase-like"/>
    <property type="match status" value="2"/>
</dbReference>
<dbReference type="InterPro" id="IPR006626">
    <property type="entry name" value="PbH1"/>
</dbReference>
<dbReference type="RefSeq" id="WP_007063596.1">
    <property type="nucleotide sequence ID" value="NZ_ACVI01000126.1"/>
</dbReference>
<sequence>MERQIKDNVVNELLILDEKVNYENNIILQVLLKGETLNLDKNSIKVTVDKNKGLYCEENEECYSLNIKFKYINKKIKIVSNGEELQKALDDKTVQNIFLQSGEYKLTNGPITISLKDKVIIGNEETIFTNGIIIKADTCLKGIKFISESSIINNNCYIYVCKFSNVILENVDIQGNNFKDLNGIILEKNSMSKISIINSSMSNLSVGIQVNEDNVLGEIKNNKFNNVKFGISNLKKGAAIEDIDKIINNTFSMKENGEDISFSSGVNIGKGDNVKIVTNGVSFARKLSLNNNYAFVKGEGMFSDIETKFFQVSNDEELNEVLKSSNNGYIIRLINGKYYGNICIDKEIALVGESKENVFIVPNENYNKNVFQYGISINSSNVLIKNLTIDGKKNSKLDNEVCHFRDGIRYGEDIPSNNELKEICIKNISRRGISIWPETVVNTNIENCNIENIESQQGIYMNGSGEIKNCIIKNSRIGIEVNNKIKNGAVLIENNFICKNERGILIYSKEKDPESKNINLKNNFFENNLFQIDYKL</sequence>
<dbReference type="EMBL" id="ACVI01000126">
    <property type="protein sequence ID" value="EET84839.1"/>
    <property type="molecule type" value="Genomic_DNA"/>
</dbReference>
<name>C6Q0Z4_9CLOT</name>
<accession>C6Q0Z4</accession>
<dbReference type="eggNOG" id="ENOG50324GN">
    <property type="taxonomic scope" value="Bacteria"/>
</dbReference>
<protein>
    <recommendedName>
        <fullName evidence="3">Right handed beta helix domain-containing protein</fullName>
    </recommendedName>
</protein>
<evidence type="ECO:0008006" key="3">
    <source>
        <dbReference type="Google" id="ProtNLM"/>
    </source>
</evidence>
<proteinExistence type="predicted"/>
<dbReference type="PATRIC" id="fig|536227.13.peg.3304"/>
<dbReference type="KEGG" id="cck:Ccar_15770"/>
<dbReference type="Gene3D" id="2.160.20.10">
    <property type="entry name" value="Single-stranded right-handed beta-helix, Pectin lyase-like"/>
    <property type="match status" value="1"/>
</dbReference>
<reference evidence="1 2" key="1">
    <citation type="submission" date="2009-06" db="EMBL/GenBank/DDBJ databases">
        <title>The draft genome of Clostridium carboxidivorans P7.</title>
        <authorList>
            <consortium name="US DOE Joint Genome Institute (JGI-PGF)"/>
            <person name="Lucas S."/>
            <person name="Copeland A."/>
            <person name="Lapidus A."/>
            <person name="Glavina del Rio T."/>
            <person name="Tice H."/>
            <person name="Bruce D."/>
            <person name="Goodwin L."/>
            <person name="Pitluck S."/>
            <person name="Larimer F."/>
            <person name="Land M.L."/>
            <person name="Hauser L."/>
            <person name="Hemme C.L."/>
        </authorList>
    </citation>
    <scope>NUCLEOTIDE SEQUENCE [LARGE SCALE GENOMIC DNA]</scope>
    <source>
        <strain evidence="1 2">P7</strain>
    </source>
</reference>
<dbReference type="Proteomes" id="UP000004198">
    <property type="component" value="Unassembled WGS sequence"/>
</dbReference>
<dbReference type="InterPro" id="IPR011050">
    <property type="entry name" value="Pectin_lyase_fold/virulence"/>
</dbReference>
<dbReference type="AlphaFoldDB" id="C6Q0Z4"/>
<dbReference type="SMART" id="SM00710">
    <property type="entry name" value="PbH1"/>
    <property type="match status" value="5"/>
</dbReference>
<comment type="caution">
    <text evidence="1">The sequence shown here is derived from an EMBL/GenBank/DDBJ whole genome shotgun (WGS) entry which is preliminary data.</text>
</comment>
<dbReference type="OrthoDB" id="1904547at2"/>
<keyword evidence="2" id="KW-1185">Reference proteome</keyword>
<gene>
    <name evidence="1" type="ORF">CcarbDRAFT_4711</name>
</gene>
<dbReference type="STRING" id="536227.Ccar_15770"/>
<evidence type="ECO:0000313" key="2">
    <source>
        <dbReference type="Proteomes" id="UP000004198"/>
    </source>
</evidence>